<dbReference type="PANTHER" id="PTHR46060:SF2">
    <property type="entry name" value="HISTONE-LYSINE N-METHYLTRANSFERASE SETMAR"/>
    <property type="match status" value="1"/>
</dbReference>
<reference evidence="3" key="1">
    <citation type="submission" date="2016-11" db="UniProtKB">
        <authorList>
            <consortium name="WormBaseParasite"/>
        </authorList>
    </citation>
    <scope>IDENTIFICATION</scope>
</reference>
<dbReference type="GO" id="GO:0015074">
    <property type="term" value="P:DNA integration"/>
    <property type="evidence" value="ECO:0007669"/>
    <property type="project" value="TreeGrafter"/>
</dbReference>
<dbReference type="Pfam" id="PF17906">
    <property type="entry name" value="HTH_48"/>
    <property type="match status" value="1"/>
</dbReference>
<dbReference type="Proteomes" id="UP000095283">
    <property type="component" value="Unplaced"/>
</dbReference>
<dbReference type="Gene3D" id="1.10.10.10">
    <property type="entry name" value="Winged helix-like DNA-binding domain superfamily/Winged helix DNA-binding domain"/>
    <property type="match status" value="1"/>
</dbReference>
<keyword evidence="2" id="KW-1185">Reference proteome</keyword>
<evidence type="ECO:0000313" key="3">
    <source>
        <dbReference type="WBParaSite" id="Hba_15320"/>
    </source>
</evidence>
<dbReference type="InterPro" id="IPR041426">
    <property type="entry name" value="Mos1_HTH"/>
</dbReference>
<organism evidence="2 3">
    <name type="scientific">Heterorhabditis bacteriophora</name>
    <name type="common">Entomopathogenic nematode worm</name>
    <dbReference type="NCBI Taxonomy" id="37862"/>
    <lineage>
        <taxon>Eukaryota</taxon>
        <taxon>Metazoa</taxon>
        <taxon>Ecdysozoa</taxon>
        <taxon>Nematoda</taxon>
        <taxon>Chromadorea</taxon>
        <taxon>Rhabditida</taxon>
        <taxon>Rhabditina</taxon>
        <taxon>Rhabditomorpha</taxon>
        <taxon>Strongyloidea</taxon>
        <taxon>Heterorhabditidae</taxon>
        <taxon>Heterorhabditis</taxon>
    </lineage>
</organism>
<dbReference type="Gene3D" id="1.10.10.1450">
    <property type="match status" value="1"/>
</dbReference>
<protein>
    <submittedName>
        <fullName evidence="3">HTH_48 domain-containing protein</fullName>
    </submittedName>
</protein>
<dbReference type="InterPro" id="IPR036388">
    <property type="entry name" value="WH-like_DNA-bd_sf"/>
</dbReference>
<evidence type="ECO:0000313" key="2">
    <source>
        <dbReference type="Proteomes" id="UP000095283"/>
    </source>
</evidence>
<dbReference type="GO" id="GO:0044774">
    <property type="term" value="P:mitotic DNA integrity checkpoint signaling"/>
    <property type="evidence" value="ECO:0007669"/>
    <property type="project" value="TreeGrafter"/>
</dbReference>
<dbReference type="GO" id="GO:0005634">
    <property type="term" value="C:nucleus"/>
    <property type="evidence" value="ECO:0007669"/>
    <property type="project" value="TreeGrafter"/>
</dbReference>
<dbReference type="GO" id="GO:0031297">
    <property type="term" value="P:replication fork processing"/>
    <property type="evidence" value="ECO:0007669"/>
    <property type="project" value="TreeGrafter"/>
</dbReference>
<dbReference type="GO" id="GO:0044547">
    <property type="term" value="F:DNA topoisomerase binding"/>
    <property type="evidence" value="ECO:0007669"/>
    <property type="project" value="TreeGrafter"/>
</dbReference>
<evidence type="ECO:0000259" key="1">
    <source>
        <dbReference type="Pfam" id="PF17906"/>
    </source>
</evidence>
<dbReference type="GO" id="GO:0000014">
    <property type="term" value="F:single-stranded DNA endodeoxyribonuclease activity"/>
    <property type="evidence" value="ECO:0007669"/>
    <property type="project" value="TreeGrafter"/>
</dbReference>
<dbReference type="GO" id="GO:0035861">
    <property type="term" value="C:site of double-strand break"/>
    <property type="evidence" value="ECO:0007669"/>
    <property type="project" value="TreeGrafter"/>
</dbReference>
<dbReference type="GO" id="GO:0000729">
    <property type="term" value="P:DNA double-strand break processing"/>
    <property type="evidence" value="ECO:0007669"/>
    <property type="project" value="TreeGrafter"/>
</dbReference>
<proteinExistence type="predicted"/>
<name>A0A1I7XCR7_HETBA</name>
<dbReference type="GO" id="GO:0006303">
    <property type="term" value="P:double-strand break repair via nonhomologous end joining"/>
    <property type="evidence" value="ECO:0007669"/>
    <property type="project" value="TreeGrafter"/>
</dbReference>
<dbReference type="WBParaSite" id="Hba_15320">
    <property type="protein sequence ID" value="Hba_15320"/>
    <property type="gene ID" value="Hba_15320"/>
</dbReference>
<dbReference type="AlphaFoldDB" id="A0A1I7XCR7"/>
<accession>A0A1I7XCR7</accession>
<dbReference type="GO" id="GO:0003697">
    <property type="term" value="F:single-stranded DNA binding"/>
    <property type="evidence" value="ECO:0007669"/>
    <property type="project" value="TreeGrafter"/>
</dbReference>
<dbReference type="GO" id="GO:0046975">
    <property type="term" value="F:histone H3K36 methyltransferase activity"/>
    <property type="evidence" value="ECO:0007669"/>
    <property type="project" value="TreeGrafter"/>
</dbReference>
<sequence length="129" mass="15087">MGHKIPETARNINQAFGEGTVNNRTTRYWFQNFRNGDESLEDEGSRRHPLVIQDNKLRAIVEANSRKTSREVAEELDVVYSTVSRHLPKCGNQKSLTKCSKNCDVYLQHWSIEKNQFLFMSMLDRMYCK</sequence>
<dbReference type="PANTHER" id="PTHR46060">
    <property type="entry name" value="MARINER MOS1 TRANSPOSASE-LIKE PROTEIN"/>
    <property type="match status" value="1"/>
</dbReference>
<dbReference type="GO" id="GO:0042800">
    <property type="term" value="F:histone H3K4 methyltransferase activity"/>
    <property type="evidence" value="ECO:0007669"/>
    <property type="project" value="TreeGrafter"/>
</dbReference>
<dbReference type="GO" id="GO:0000793">
    <property type="term" value="C:condensed chromosome"/>
    <property type="evidence" value="ECO:0007669"/>
    <property type="project" value="TreeGrafter"/>
</dbReference>
<feature type="domain" description="Mos1 transposase HTH" evidence="1">
    <location>
        <begin position="2"/>
        <end position="37"/>
    </location>
</feature>
<dbReference type="InterPro" id="IPR052709">
    <property type="entry name" value="Transposase-MT_Hybrid"/>
</dbReference>
<dbReference type="GO" id="GO:0003690">
    <property type="term" value="F:double-stranded DNA binding"/>
    <property type="evidence" value="ECO:0007669"/>
    <property type="project" value="TreeGrafter"/>
</dbReference>